<keyword evidence="6" id="KW-1185">Reference proteome</keyword>
<evidence type="ECO:0000313" key="5">
    <source>
        <dbReference type="EMBL" id="KAG8236268.1"/>
    </source>
</evidence>
<evidence type="ECO:0000256" key="3">
    <source>
        <dbReference type="ARBA" id="ARBA00022729"/>
    </source>
</evidence>
<dbReference type="EMBL" id="KZ309004">
    <property type="protein sequence ID" value="KAG8236268.1"/>
    <property type="molecule type" value="Genomic_DNA"/>
</dbReference>
<dbReference type="AlphaFoldDB" id="A0A8K0P8U0"/>
<sequence length="250" mass="27968">MLLEEDRDQCCQLCKAYGVLSTPGLTLESYMFSGCLWEGKERASGSEWVDKEDPCRVFKCLAGVVTETKMICHVPCESPLPPRPGECCPTCRGTRLLLPPRNRCFLVQELRLEGEHEELSSGNCTKCTCMKNGMVHCVRERCPVLECPMERRVWPIEVDVRVLTLIYPNICPRQEGERWALDPCRSCVCTSGSVRCAMEMCPPMNAKGLQRAPLSSPNTACPPNTRLYHPEGTCCPACVESKRALSFAQI</sequence>
<dbReference type="GO" id="GO:0036122">
    <property type="term" value="F:BMP binding"/>
    <property type="evidence" value="ECO:0007669"/>
    <property type="project" value="TreeGrafter"/>
</dbReference>
<dbReference type="InterPro" id="IPR001007">
    <property type="entry name" value="VWF_dom"/>
</dbReference>
<dbReference type="PANTHER" id="PTHR46698">
    <property type="entry name" value="CROSSVEINLESS 2"/>
    <property type="match status" value="1"/>
</dbReference>
<comment type="subcellular location">
    <subcellularLocation>
        <location evidence="1">Secreted</location>
    </subcellularLocation>
</comment>
<dbReference type="Gene3D" id="6.20.200.20">
    <property type="match status" value="2"/>
</dbReference>
<dbReference type="PROSITE" id="PS50184">
    <property type="entry name" value="VWFC_2"/>
    <property type="match status" value="2"/>
</dbReference>
<evidence type="ECO:0000259" key="4">
    <source>
        <dbReference type="PROSITE" id="PS50184"/>
    </source>
</evidence>
<proteinExistence type="predicted"/>
<dbReference type="OrthoDB" id="6019304at2759"/>
<evidence type="ECO:0000256" key="2">
    <source>
        <dbReference type="ARBA" id="ARBA00022525"/>
    </source>
</evidence>
<dbReference type="Gene3D" id="2.10.70.10">
    <property type="entry name" value="Complement Module, domain 1"/>
    <property type="match status" value="1"/>
</dbReference>
<feature type="domain" description="VWFC" evidence="4">
    <location>
        <begin position="33"/>
        <end position="92"/>
    </location>
</feature>
<comment type="caution">
    <text evidence="5">The sequence shown here is derived from an EMBL/GenBank/DDBJ whole genome shotgun (WGS) entry which is preliminary data.</text>
</comment>
<dbReference type="SUPFAM" id="SSF57603">
    <property type="entry name" value="FnI-like domain"/>
    <property type="match status" value="3"/>
</dbReference>
<accession>A0A8K0P8U0</accession>
<keyword evidence="3" id="KW-0732">Signal</keyword>
<keyword evidence="2" id="KW-0964">Secreted</keyword>
<reference evidence="5" key="1">
    <citation type="submission" date="2013-04" db="EMBL/GenBank/DDBJ databases">
        <authorList>
            <person name="Qu J."/>
            <person name="Murali S.C."/>
            <person name="Bandaranaike D."/>
            <person name="Bellair M."/>
            <person name="Blankenburg K."/>
            <person name="Chao H."/>
            <person name="Dinh H."/>
            <person name="Doddapaneni H."/>
            <person name="Downs B."/>
            <person name="Dugan-Rocha S."/>
            <person name="Elkadiri S."/>
            <person name="Gnanaolivu R.D."/>
            <person name="Hernandez B."/>
            <person name="Javaid M."/>
            <person name="Jayaseelan J.C."/>
            <person name="Lee S."/>
            <person name="Li M."/>
            <person name="Ming W."/>
            <person name="Munidasa M."/>
            <person name="Muniz J."/>
            <person name="Nguyen L."/>
            <person name="Ongeri F."/>
            <person name="Osuji N."/>
            <person name="Pu L.-L."/>
            <person name="Puazo M."/>
            <person name="Qu C."/>
            <person name="Quiroz J."/>
            <person name="Raj R."/>
            <person name="Weissenberger G."/>
            <person name="Xin Y."/>
            <person name="Zou X."/>
            <person name="Han Y."/>
            <person name="Richards S."/>
            <person name="Worley K."/>
            <person name="Muzny D."/>
            <person name="Gibbs R."/>
        </authorList>
    </citation>
    <scope>NUCLEOTIDE SEQUENCE</scope>
    <source>
        <strain evidence="5">Sampled in the wild</strain>
    </source>
</reference>
<dbReference type="Proteomes" id="UP000792457">
    <property type="component" value="Unassembled WGS sequence"/>
</dbReference>
<gene>
    <name evidence="5" type="ORF">J437_LFUL016491</name>
</gene>
<reference evidence="5" key="2">
    <citation type="submission" date="2017-10" db="EMBL/GenBank/DDBJ databases">
        <title>Ladona fulva Genome sequencing and assembly.</title>
        <authorList>
            <person name="Murali S."/>
            <person name="Richards S."/>
            <person name="Bandaranaike D."/>
            <person name="Bellair M."/>
            <person name="Blankenburg K."/>
            <person name="Chao H."/>
            <person name="Dinh H."/>
            <person name="Doddapaneni H."/>
            <person name="Dugan-Rocha S."/>
            <person name="Elkadiri S."/>
            <person name="Gnanaolivu R."/>
            <person name="Hernandez B."/>
            <person name="Skinner E."/>
            <person name="Javaid M."/>
            <person name="Lee S."/>
            <person name="Li M."/>
            <person name="Ming W."/>
            <person name="Munidasa M."/>
            <person name="Muniz J."/>
            <person name="Nguyen L."/>
            <person name="Hughes D."/>
            <person name="Osuji N."/>
            <person name="Pu L.-L."/>
            <person name="Puazo M."/>
            <person name="Qu C."/>
            <person name="Quiroz J."/>
            <person name="Raj R."/>
            <person name="Weissenberger G."/>
            <person name="Xin Y."/>
            <person name="Zou X."/>
            <person name="Han Y."/>
            <person name="Worley K."/>
            <person name="Muzny D."/>
            <person name="Gibbs R."/>
        </authorList>
    </citation>
    <scope>NUCLEOTIDE SEQUENCE</scope>
    <source>
        <strain evidence="5">Sampled in the wild</strain>
    </source>
</reference>
<name>A0A8K0P8U0_LADFU</name>
<dbReference type="InterPro" id="IPR052424">
    <property type="entry name" value="Kielin_Chordin-BMP_Reg"/>
</dbReference>
<dbReference type="GO" id="GO:0030513">
    <property type="term" value="P:positive regulation of BMP signaling pathway"/>
    <property type="evidence" value="ECO:0007669"/>
    <property type="project" value="TreeGrafter"/>
</dbReference>
<feature type="domain" description="VWFC" evidence="4">
    <location>
        <begin position="174"/>
        <end position="239"/>
    </location>
</feature>
<evidence type="ECO:0000313" key="6">
    <source>
        <dbReference type="Proteomes" id="UP000792457"/>
    </source>
</evidence>
<organism evidence="5 6">
    <name type="scientific">Ladona fulva</name>
    <name type="common">Scarce chaser dragonfly</name>
    <name type="synonym">Libellula fulva</name>
    <dbReference type="NCBI Taxonomy" id="123851"/>
    <lineage>
        <taxon>Eukaryota</taxon>
        <taxon>Metazoa</taxon>
        <taxon>Ecdysozoa</taxon>
        <taxon>Arthropoda</taxon>
        <taxon>Hexapoda</taxon>
        <taxon>Insecta</taxon>
        <taxon>Pterygota</taxon>
        <taxon>Palaeoptera</taxon>
        <taxon>Odonata</taxon>
        <taxon>Epiprocta</taxon>
        <taxon>Anisoptera</taxon>
        <taxon>Libelluloidea</taxon>
        <taxon>Libellulidae</taxon>
        <taxon>Ladona</taxon>
    </lineage>
</organism>
<dbReference type="SMART" id="SM00214">
    <property type="entry name" value="VWC"/>
    <property type="match status" value="2"/>
</dbReference>
<dbReference type="GO" id="GO:0005576">
    <property type="term" value="C:extracellular region"/>
    <property type="evidence" value="ECO:0007669"/>
    <property type="project" value="UniProtKB-SubCell"/>
</dbReference>
<protein>
    <recommendedName>
        <fullName evidence="4">VWFC domain-containing protein</fullName>
    </recommendedName>
</protein>
<dbReference type="PANTHER" id="PTHR46698:SF4">
    <property type="entry name" value="CROSSVEINLESS 2"/>
    <property type="match status" value="1"/>
</dbReference>
<evidence type="ECO:0000256" key="1">
    <source>
        <dbReference type="ARBA" id="ARBA00004613"/>
    </source>
</evidence>